<proteinExistence type="predicted"/>
<dbReference type="Proteomes" id="UP001223683">
    <property type="component" value="Chromosome"/>
</dbReference>
<dbReference type="RefSeq" id="WP_071818517.1">
    <property type="nucleotide sequence ID" value="NC_013508.1"/>
</dbReference>
<sequence>MRKITFIDATLSLAMPLLHAIPRPIIKHHALFARCLLGCSAFAPTYALSAADVSGITHHAVQFPKGGSNATIKSRIKGENVLDYTLIAANGQHISITLNGASSTYFNLMAPGSTGEALFNGAMDGDSYQGILPTKGQYTVRVYPMGAAKQSNTAHPLYPEDRDRGCRDSASSKGDRGQRQTTLRTAAQSADGTVPF</sequence>
<name>A0AAQ3C5I2_EDWPI</name>
<dbReference type="AlphaFoldDB" id="A0AAQ3C5I2"/>
<dbReference type="GeneID" id="72528502"/>
<dbReference type="Gene3D" id="2.60.120.380">
    <property type="match status" value="1"/>
</dbReference>
<gene>
    <name evidence="2" type="ORF">PWJ79_08035</name>
</gene>
<evidence type="ECO:0000313" key="3">
    <source>
        <dbReference type="Proteomes" id="UP001223683"/>
    </source>
</evidence>
<dbReference type="EMBL" id="CP118390">
    <property type="protein sequence ID" value="WDU92548.1"/>
    <property type="molecule type" value="Genomic_DNA"/>
</dbReference>
<reference evidence="2" key="1">
    <citation type="submission" date="2022-10" db="EMBL/GenBank/DDBJ databases">
        <title>Complete genome of Ep21-8.</title>
        <authorList>
            <person name="Kang Y.-R."/>
            <person name="Kim D.-H."/>
        </authorList>
    </citation>
    <scope>NUCLEOTIDE SEQUENCE</scope>
    <source>
        <strain evidence="2">Ep21-8</strain>
    </source>
</reference>
<evidence type="ECO:0000313" key="2">
    <source>
        <dbReference type="EMBL" id="WDU92548.1"/>
    </source>
</evidence>
<organism evidence="2 3">
    <name type="scientific">Edwardsiella piscicida</name>
    <dbReference type="NCBI Taxonomy" id="1263550"/>
    <lineage>
        <taxon>Bacteria</taxon>
        <taxon>Pseudomonadati</taxon>
        <taxon>Pseudomonadota</taxon>
        <taxon>Gammaproteobacteria</taxon>
        <taxon>Enterobacterales</taxon>
        <taxon>Hafniaceae</taxon>
        <taxon>Edwardsiella</taxon>
    </lineage>
</organism>
<feature type="compositionally biased region" description="Basic and acidic residues" evidence="1">
    <location>
        <begin position="158"/>
        <end position="167"/>
    </location>
</feature>
<feature type="compositionally biased region" description="Polar residues" evidence="1">
    <location>
        <begin position="179"/>
        <end position="196"/>
    </location>
</feature>
<accession>A0AAQ3C5I2</accession>
<evidence type="ECO:0000256" key="1">
    <source>
        <dbReference type="SAM" id="MobiDB-lite"/>
    </source>
</evidence>
<feature type="region of interest" description="Disordered" evidence="1">
    <location>
        <begin position="150"/>
        <end position="196"/>
    </location>
</feature>
<protein>
    <recommendedName>
        <fullName evidence="4">Gifsy-1 prophage protein</fullName>
    </recommendedName>
</protein>
<evidence type="ECO:0008006" key="4">
    <source>
        <dbReference type="Google" id="ProtNLM"/>
    </source>
</evidence>